<reference evidence="1 2" key="1">
    <citation type="journal article" date="2019" name="Commun. Biol.">
        <title>The bagworm genome reveals a unique fibroin gene that provides high tensile strength.</title>
        <authorList>
            <person name="Kono N."/>
            <person name="Nakamura H."/>
            <person name="Ohtoshi R."/>
            <person name="Tomita M."/>
            <person name="Numata K."/>
            <person name="Arakawa K."/>
        </authorList>
    </citation>
    <scope>NUCLEOTIDE SEQUENCE [LARGE SCALE GENOMIC DNA]</scope>
</reference>
<dbReference type="AlphaFoldDB" id="A0A4C1W3Y3"/>
<dbReference type="Proteomes" id="UP000299102">
    <property type="component" value="Unassembled WGS sequence"/>
</dbReference>
<organism evidence="1 2">
    <name type="scientific">Eumeta variegata</name>
    <name type="common">Bagworm moth</name>
    <name type="synonym">Eumeta japonica</name>
    <dbReference type="NCBI Taxonomy" id="151549"/>
    <lineage>
        <taxon>Eukaryota</taxon>
        <taxon>Metazoa</taxon>
        <taxon>Ecdysozoa</taxon>
        <taxon>Arthropoda</taxon>
        <taxon>Hexapoda</taxon>
        <taxon>Insecta</taxon>
        <taxon>Pterygota</taxon>
        <taxon>Neoptera</taxon>
        <taxon>Endopterygota</taxon>
        <taxon>Lepidoptera</taxon>
        <taxon>Glossata</taxon>
        <taxon>Ditrysia</taxon>
        <taxon>Tineoidea</taxon>
        <taxon>Psychidae</taxon>
        <taxon>Oiketicinae</taxon>
        <taxon>Eumeta</taxon>
    </lineage>
</organism>
<name>A0A4C1W3Y3_EUMVA</name>
<proteinExistence type="predicted"/>
<keyword evidence="2" id="KW-1185">Reference proteome</keyword>
<evidence type="ECO:0000313" key="1">
    <source>
        <dbReference type="EMBL" id="GBP44815.1"/>
    </source>
</evidence>
<protein>
    <submittedName>
        <fullName evidence="1">Uncharacterized protein</fullName>
    </submittedName>
</protein>
<accession>A0A4C1W3Y3</accession>
<comment type="caution">
    <text evidence="1">The sequence shown here is derived from an EMBL/GenBank/DDBJ whole genome shotgun (WGS) entry which is preliminary data.</text>
</comment>
<gene>
    <name evidence="1" type="ORF">EVAR_75683_1</name>
</gene>
<dbReference type="EMBL" id="BGZK01000459">
    <property type="protein sequence ID" value="GBP44815.1"/>
    <property type="molecule type" value="Genomic_DNA"/>
</dbReference>
<sequence>MTEETESRSNRKEELRSQRCMCGISFISPSTPSTCSSSDSAVVAARRGRRRCAVAAAAHSPLSQITALRTSSRLSYSDRKGCTGPRHLGSSCCWRDRGPVVFWAIKGFSDNGKNKIRLILRLRSFAVRDGARGVNQ</sequence>
<evidence type="ECO:0000313" key="2">
    <source>
        <dbReference type="Proteomes" id="UP000299102"/>
    </source>
</evidence>